<accession>A0A392PEG0</accession>
<evidence type="ECO:0008006" key="4">
    <source>
        <dbReference type="Google" id="ProtNLM"/>
    </source>
</evidence>
<evidence type="ECO:0000313" key="2">
    <source>
        <dbReference type="EMBL" id="MCI10493.1"/>
    </source>
</evidence>
<feature type="transmembrane region" description="Helical" evidence="1">
    <location>
        <begin position="139"/>
        <end position="159"/>
    </location>
</feature>
<keyword evidence="1" id="KW-1133">Transmembrane helix</keyword>
<evidence type="ECO:0000256" key="1">
    <source>
        <dbReference type="SAM" id="Phobius"/>
    </source>
</evidence>
<feature type="transmembrane region" description="Helical" evidence="1">
    <location>
        <begin position="81"/>
        <end position="104"/>
    </location>
</feature>
<keyword evidence="1" id="KW-0812">Transmembrane</keyword>
<organism evidence="2 3">
    <name type="scientific">Trifolium medium</name>
    <dbReference type="NCBI Taxonomy" id="97028"/>
    <lineage>
        <taxon>Eukaryota</taxon>
        <taxon>Viridiplantae</taxon>
        <taxon>Streptophyta</taxon>
        <taxon>Embryophyta</taxon>
        <taxon>Tracheophyta</taxon>
        <taxon>Spermatophyta</taxon>
        <taxon>Magnoliopsida</taxon>
        <taxon>eudicotyledons</taxon>
        <taxon>Gunneridae</taxon>
        <taxon>Pentapetalae</taxon>
        <taxon>rosids</taxon>
        <taxon>fabids</taxon>
        <taxon>Fabales</taxon>
        <taxon>Fabaceae</taxon>
        <taxon>Papilionoideae</taxon>
        <taxon>50 kb inversion clade</taxon>
        <taxon>NPAAA clade</taxon>
        <taxon>Hologalegina</taxon>
        <taxon>IRL clade</taxon>
        <taxon>Trifolieae</taxon>
        <taxon>Trifolium</taxon>
    </lineage>
</organism>
<dbReference type="AlphaFoldDB" id="A0A392PEG0"/>
<evidence type="ECO:0000313" key="3">
    <source>
        <dbReference type="Proteomes" id="UP000265520"/>
    </source>
</evidence>
<feature type="transmembrane region" description="Helical" evidence="1">
    <location>
        <begin position="110"/>
        <end position="132"/>
    </location>
</feature>
<sequence>IPLNPNPELQDVDLGRWWCDERQWSSASPLHQFFPASVAVAELVYLVISVVFRGISVLSGVGLAFVVPWCSPLRTTASPSLLSGCGVGAVVSADPVVVWCYLLWGVSDLVFAGCWSCLFLVVTASACVELAVVVTGFGVLLPAASAALVALIWLCVDVVPRN</sequence>
<keyword evidence="3" id="KW-1185">Reference proteome</keyword>
<dbReference type="Proteomes" id="UP000265520">
    <property type="component" value="Unassembled WGS sequence"/>
</dbReference>
<feature type="transmembrane region" description="Helical" evidence="1">
    <location>
        <begin position="43"/>
        <end position="69"/>
    </location>
</feature>
<reference evidence="2 3" key="1">
    <citation type="journal article" date="2018" name="Front. Plant Sci.">
        <title>Red Clover (Trifolium pratense) and Zigzag Clover (T. medium) - A Picture of Genomic Similarities and Differences.</title>
        <authorList>
            <person name="Dluhosova J."/>
            <person name="Istvanek J."/>
            <person name="Nedelnik J."/>
            <person name="Repkova J."/>
        </authorList>
    </citation>
    <scope>NUCLEOTIDE SEQUENCE [LARGE SCALE GENOMIC DNA]</scope>
    <source>
        <strain evidence="3">cv. 10/8</strain>
        <tissue evidence="2">Leaf</tissue>
    </source>
</reference>
<proteinExistence type="predicted"/>
<name>A0A392PEG0_9FABA</name>
<protein>
    <recommendedName>
        <fullName evidence="4">Transmembrane protein</fullName>
    </recommendedName>
</protein>
<feature type="non-terminal residue" evidence="2">
    <location>
        <position position="1"/>
    </location>
</feature>
<comment type="caution">
    <text evidence="2">The sequence shown here is derived from an EMBL/GenBank/DDBJ whole genome shotgun (WGS) entry which is preliminary data.</text>
</comment>
<dbReference type="EMBL" id="LXQA010076459">
    <property type="protein sequence ID" value="MCI10493.1"/>
    <property type="molecule type" value="Genomic_DNA"/>
</dbReference>
<keyword evidence="1" id="KW-0472">Membrane</keyword>